<reference evidence="3" key="1">
    <citation type="submission" date="2020-09" db="EMBL/GenBank/DDBJ databases">
        <authorList>
            <person name="Blom J."/>
        </authorList>
    </citation>
    <scope>NUCLEOTIDE SEQUENCE</scope>
    <source>
        <strain evidence="3">No.713</strain>
    </source>
</reference>
<dbReference type="EMBL" id="LR882967">
    <property type="protein sequence ID" value="CAD5927960.1"/>
    <property type="molecule type" value="Genomic_DNA"/>
</dbReference>
<name>A0A9W4G4F7_9CYAN</name>
<evidence type="ECO:0000313" key="4">
    <source>
        <dbReference type="Proteomes" id="UP001153719"/>
    </source>
</evidence>
<dbReference type="InterPro" id="IPR036397">
    <property type="entry name" value="RNaseH_sf"/>
</dbReference>
<dbReference type="KEGG" id="ppsu:NO713_01099"/>
<dbReference type="Proteomes" id="UP001153719">
    <property type="component" value="Chromosome"/>
</dbReference>
<evidence type="ECO:0000259" key="2">
    <source>
        <dbReference type="Pfam" id="PF13592"/>
    </source>
</evidence>
<feature type="domain" description="Winged helix-turn helix" evidence="2">
    <location>
        <begin position="106"/>
        <end position="165"/>
    </location>
</feature>
<dbReference type="RefSeq" id="WP_254173219.1">
    <property type="nucleotide sequence ID" value="NZ_LR882967.1"/>
</dbReference>
<dbReference type="PANTHER" id="PTHR46564:SF1">
    <property type="entry name" value="TRANSPOSASE"/>
    <property type="match status" value="1"/>
</dbReference>
<dbReference type="GO" id="GO:0003676">
    <property type="term" value="F:nucleic acid binding"/>
    <property type="evidence" value="ECO:0007669"/>
    <property type="project" value="InterPro"/>
</dbReference>
<protein>
    <recommendedName>
        <fullName evidence="5">Transposase</fullName>
    </recommendedName>
</protein>
<dbReference type="InterPro" id="IPR038717">
    <property type="entry name" value="Tc1-like_DDE_dom"/>
</dbReference>
<dbReference type="Pfam" id="PF13592">
    <property type="entry name" value="HTH_33"/>
    <property type="match status" value="1"/>
</dbReference>
<organism evidence="3 4">
    <name type="scientific">Planktothrix pseudagardhii</name>
    <dbReference type="NCBI Taxonomy" id="132604"/>
    <lineage>
        <taxon>Bacteria</taxon>
        <taxon>Bacillati</taxon>
        <taxon>Cyanobacteriota</taxon>
        <taxon>Cyanophyceae</taxon>
        <taxon>Oscillatoriophycideae</taxon>
        <taxon>Oscillatoriales</taxon>
        <taxon>Microcoleaceae</taxon>
        <taxon>Planktothrix</taxon>
    </lineage>
</organism>
<dbReference type="NCBIfam" id="NF033545">
    <property type="entry name" value="transpos_IS630"/>
    <property type="match status" value="1"/>
</dbReference>
<sequence length="371" mass="44350">MPAKNHLNEKQVEKLQKRLKEEENGQIRERILILLLLNDGKKQSEIAKFLGCSLNKVCYWCVHGDPDKLESLKDERMKGNYRKATDKYIEILLETVEKEPEELGYEFGRWTGERLATYLEQITGIKLSSSQVRKILKEKKYVYLWAKYSLEEKRDPEKRKLFKDKIEEYLKIAKESPEQLQVWFWDESGFNLRVIKRKNWCKKGKRKQIRGDRRKGRVNVMGGLRYSDKKRFVEFLDKGNADNFYQVLKSFYQELIYEWVLAGNQAEEFVEKGAKILIILDNASFHKKEEYLEKIKAEMPNVYLEFLPAYSPDYNLIELVWHSAKEYIAHRLFKSVDELECLLHQLLNEGQLSIRHLRKSPNALYRYFWNL</sequence>
<gene>
    <name evidence="3" type="ORF">NO713_01099</name>
</gene>
<evidence type="ECO:0008006" key="5">
    <source>
        <dbReference type="Google" id="ProtNLM"/>
    </source>
</evidence>
<dbReference type="Gene3D" id="3.30.420.10">
    <property type="entry name" value="Ribonuclease H-like superfamily/Ribonuclease H"/>
    <property type="match status" value="1"/>
</dbReference>
<proteinExistence type="predicted"/>
<feature type="domain" description="Tc1-like transposase DDE" evidence="1">
    <location>
        <begin position="181"/>
        <end position="339"/>
    </location>
</feature>
<dbReference type="InterPro" id="IPR047655">
    <property type="entry name" value="Transpos_IS630-like"/>
</dbReference>
<dbReference type="Pfam" id="PF13384">
    <property type="entry name" value="HTH_23"/>
    <property type="match status" value="1"/>
</dbReference>
<evidence type="ECO:0000259" key="1">
    <source>
        <dbReference type="Pfam" id="PF13358"/>
    </source>
</evidence>
<keyword evidence="4" id="KW-1185">Reference proteome</keyword>
<dbReference type="Pfam" id="PF13358">
    <property type="entry name" value="DDE_3"/>
    <property type="match status" value="1"/>
</dbReference>
<dbReference type="AlphaFoldDB" id="A0A9W4G4F7"/>
<dbReference type="SUPFAM" id="SSF46689">
    <property type="entry name" value="Homeodomain-like"/>
    <property type="match status" value="1"/>
</dbReference>
<evidence type="ECO:0000313" key="3">
    <source>
        <dbReference type="EMBL" id="CAD5927960.1"/>
    </source>
</evidence>
<dbReference type="InterPro" id="IPR025959">
    <property type="entry name" value="Winged_HTH_dom"/>
</dbReference>
<dbReference type="InterPro" id="IPR009057">
    <property type="entry name" value="Homeodomain-like_sf"/>
</dbReference>
<accession>A0A9W4G4F7</accession>
<dbReference type="PANTHER" id="PTHR46564">
    <property type="entry name" value="TRANSPOSASE"/>
    <property type="match status" value="1"/>
</dbReference>